<dbReference type="STRING" id="1192034.CAP_6434"/>
<organism evidence="2 3">
    <name type="scientific">Chondromyces apiculatus DSM 436</name>
    <dbReference type="NCBI Taxonomy" id="1192034"/>
    <lineage>
        <taxon>Bacteria</taxon>
        <taxon>Pseudomonadati</taxon>
        <taxon>Myxococcota</taxon>
        <taxon>Polyangia</taxon>
        <taxon>Polyangiales</taxon>
        <taxon>Polyangiaceae</taxon>
        <taxon>Chondromyces</taxon>
    </lineage>
</organism>
<dbReference type="AlphaFoldDB" id="A0A017T0R5"/>
<evidence type="ECO:0000313" key="3">
    <source>
        <dbReference type="Proteomes" id="UP000019678"/>
    </source>
</evidence>
<keyword evidence="3" id="KW-1185">Reference proteome</keyword>
<dbReference type="Proteomes" id="UP000019678">
    <property type="component" value="Unassembled WGS sequence"/>
</dbReference>
<reference evidence="2 3" key="1">
    <citation type="submission" date="2013-05" db="EMBL/GenBank/DDBJ databases">
        <title>Genome assembly of Chondromyces apiculatus DSM 436.</title>
        <authorList>
            <person name="Sharma G."/>
            <person name="Khatri I."/>
            <person name="Kaur C."/>
            <person name="Mayilraj S."/>
            <person name="Subramanian S."/>
        </authorList>
    </citation>
    <scope>NUCLEOTIDE SEQUENCE [LARGE SCALE GENOMIC DNA]</scope>
    <source>
        <strain evidence="2 3">DSM 436</strain>
    </source>
</reference>
<comment type="caution">
    <text evidence="2">The sequence shown here is derived from an EMBL/GenBank/DDBJ whole genome shotgun (WGS) entry which is preliminary data.</text>
</comment>
<sequence>MVVGGHHLTGGMLYVGEHLPPVAEPYEVEPALLDPRLRVDAAHAGHTGHAERCDDAMSCWPAYRELSPQHRAGFLGWLARGRRDPDADIGHVFLFFYGLERRLLADARRIPLSAAERSALEAEILALRDCYARSASFRGYAWGLLGAMWMGEDSAVHERLVPPDEPRAGELPLLLRLGLGQLVRDGRPIPAPWALSWALAHPDEPRPSFAAGGRATDALRERFGARYAEVFGEGLVRRPEGRELVVHYRPASASFGGGLVLGAPGVPDVTPMREPVERLRQLVQRCAEELSPASVSAAEQLDVEHGSA</sequence>
<feature type="domain" description="TerB N-terminal" evidence="1">
    <location>
        <begin position="3"/>
        <end position="203"/>
    </location>
</feature>
<dbReference type="InterPro" id="IPR025266">
    <property type="entry name" value="TerB_N"/>
</dbReference>
<evidence type="ECO:0000259" key="1">
    <source>
        <dbReference type="Pfam" id="PF13208"/>
    </source>
</evidence>
<name>A0A017T0R5_9BACT</name>
<dbReference type="Pfam" id="PF13208">
    <property type="entry name" value="TerB_N"/>
    <property type="match status" value="1"/>
</dbReference>
<dbReference type="EMBL" id="ASRX01000054">
    <property type="protein sequence ID" value="EYF02854.1"/>
    <property type="molecule type" value="Genomic_DNA"/>
</dbReference>
<accession>A0A017T0R5</accession>
<dbReference type="eggNOG" id="COG4103">
    <property type="taxonomic scope" value="Bacteria"/>
</dbReference>
<proteinExistence type="predicted"/>
<protein>
    <recommendedName>
        <fullName evidence="1">TerB N-terminal domain-containing protein</fullName>
    </recommendedName>
</protein>
<evidence type="ECO:0000313" key="2">
    <source>
        <dbReference type="EMBL" id="EYF02854.1"/>
    </source>
</evidence>
<gene>
    <name evidence="2" type="ORF">CAP_6434</name>
</gene>